<dbReference type="Gene3D" id="3.40.50.300">
    <property type="entry name" value="P-loop containing nucleotide triphosphate hydrolases"/>
    <property type="match status" value="4"/>
</dbReference>
<keyword evidence="3" id="KW-0227">DNA damage</keyword>
<keyword evidence="8" id="KW-0238">DNA-binding</keyword>
<evidence type="ECO:0000256" key="6">
    <source>
        <dbReference type="ARBA" id="ARBA00022839"/>
    </source>
</evidence>
<dbReference type="GO" id="GO:0003677">
    <property type="term" value="F:DNA binding"/>
    <property type="evidence" value="ECO:0007669"/>
    <property type="project" value="UniProtKB-KW"/>
</dbReference>
<dbReference type="PROSITE" id="PS51217">
    <property type="entry name" value="UVRD_HELICASE_CTER"/>
    <property type="match status" value="1"/>
</dbReference>
<dbReference type="EMBL" id="AAVT01000002">
    <property type="protein sequence ID" value="EAW31850.1"/>
    <property type="molecule type" value="Genomic_DNA"/>
</dbReference>
<name>A0YBC0_9GAMM</name>
<dbReference type="Pfam" id="PF12705">
    <property type="entry name" value="PDDEXK_1"/>
    <property type="match status" value="1"/>
</dbReference>
<dbReference type="EC" id="5.6.2.4" evidence="12"/>
<keyword evidence="2 15" id="KW-0547">Nucleotide-binding</keyword>
<dbReference type="Gene3D" id="1.10.486.10">
    <property type="entry name" value="PCRA, domain 4"/>
    <property type="match status" value="1"/>
</dbReference>
<evidence type="ECO:0000313" key="19">
    <source>
        <dbReference type="Proteomes" id="UP000004931"/>
    </source>
</evidence>
<keyword evidence="4 15" id="KW-0378">Hydrolase</keyword>
<feature type="domain" description="UvrD-like helicase ATP-binding" evidence="16">
    <location>
        <begin position="3"/>
        <end position="503"/>
    </location>
</feature>
<dbReference type="AlphaFoldDB" id="A0YBC0"/>
<keyword evidence="9" id="KW-0234">DNA repair</keyword>
<accession>A0YBC0</accession>
<keyword evidence="19" id="KW-1185">Reference proteome</keyword>
<evidence type="ECO:0000256" key="5">
    <source>
        <dbReference type="ARBA" id="ARBA00022806"/>
    </source>
</evidence>
<evidence type="ECO:0000259" key="17">
    <source>
        <dbReference type="PROSITE" id="PS51217"/>
    </source>
</evidence>
<evidence type="ECO:0000256" key="4">
    <source>
        <dbReference type="ARBA" id="ARBA00022801"/>
    </source>
</evidence>
<dbReference type="InterPro" id="IPR000212">
    <property type="entry name" value="DNA_helicase_UvrD/REP"/>
</dbReference>
<dbReference type="SUPFAM" id="SSF52540">
    <property type="entry name" value="P-loop containing nucleoside triphosphate hydrolases"/>
    <property type="match status" value="1"/>
</dbReference>
<evidence type="ECO:0000259" key="16">
    <source>
        <dbReference type="PROSITE" id="PS51198"/>
    </source>
</evidence>
<dbReference type="GO" id="GO:0005829">
    <property type="term" value="C:cytosol"/>
    <property type="evidence" value="ECO:0007669"/>
    <property type="project" value="TreeGrafter"/>
</dbReference>
<reference evidence="18 19" key="1">
    <citation type="journal article" date="2010" name="J. Bacteriol.">
        <title>Genome sequence of the oligotrophic marine Gammaproteobacterium HTCC2143, isolated from the Oregon Coast.</title>
        <authorList>
            <person name="Oh H.M."/>
            <person name="Kang I."/>
            <person name="Ferriera S."/>
            <person name="Giovannoni S.J."/>
            <person name="Cho J.C."/>
        </authorList>
    </citation>
    <scope>NUCLEOTIDE SEQUENCE [LARGE SCALE GENOMIC DNA]</scope>
    <source>
        <strain evidence="18 19">HTCC2143</strain>
    </source>
</reference>
<feature type="binding site" evidence="15">
    <location>
        <begin position="24"/>
        <end position="31"/>
    </location>
    <ligand>
        <name>ATP</name>
        <dbReference type="ChEBI" id="CHEBI:30616"/>
    </ligand>
</feature>
<dbReference type="GO" id="GO:0005524">
    <property type="term" value="F:ATP binding"/>
    <property type="evidence" value="ECO:0007669"/>
    <property type="project" value="UniProtKB-UniRule"/>
</dbReference>
<evidence type="ECO:0000256" key="2">
    <source>
        <dbReference type="ARBA" id="ARBA00022741"/>
    </source>
</evidence>
<keyword evidence="7 15" id="KW-0067">ATP-binding</keyword>
<organism evidence="18 19">
    <name type="scientific">marine gamma proteobacterium HTCC2143</name>
    <dbReference type="NCBI Taxonomy" id="247633"/>
    <lineage>
        <taxon>Bacteria</taxon>
        <taxon>Pseudomonadati</taxon>
        <taxon>Pseudomonadota</taxon>
        <taxon>Gammaproteobacteria</taxon>
        <taxon>Cellvibrionales</taxon>
        <taxon>Spongiibacteraceae</taxon>
        <taxon>BD1-7 clade</taxon>
    </lineage>
</organism>
<gene>
    <name evidence="18" type="ORF">GP2143_05350</name>
</gene>
<keyword evidence="6" id="KW-0269">Exonuclease</keyword>
<evidence type="ECO:0000256" key="11">
    <source>
        <dbReference type="ARBA" id="ARBA00034617"/>
    </source>
</evidence>
<dbReference type="InterPro" id="IPR027417">
    <property type="entry name" value="P-loop_NTPase"/>
</dbReference>
<sequence length="1153" mass="127986">MNLPIDNEQRVKALDPSCSVCVTAPAGSGKTELLSQRVLRLLATVGQPEEILAITFTRKAAAEMHHRIIQALRDASTLDQPHQSHKLLSWQLARQVLDRDQEHGWSLLENTGRLKIQTIDSLSAHLTRQMPILSNFGAQPKISEYPQQCYRAAVHGFLDYLETDTVYADDLSNLLTHVDNNIGRLERLLITMLQRRDQWLLHIGLGANSDSAKHKLENTLKRIIEDVLDSLHQSLSGLAAELLPLLDYAGCNLRWQNSESVASCLAGIVELPGSESVSNNVSEWKAIAELLLTGKGEWRKTVNVKSGFPTETQDGDKALAKSLKTNFTALLQDLRSNDELREKLNELRNLPQGHFDRSQWQLLESLTRILPALVAQLMTEFQQRGEVDFSQFSMAALDALGDGLNPTELALKLDHQLRHILVDEFQDTSSSQFRLLQSLLEGWQEANRNDPNNPRTVFIVGDGMQSIYGFREANVGLFLEARRLGVNGVTLVDCPLHTNFRSDPTIVEWINETFSYAFPQVENRSRGAVPHETAIAFNPIDSSSEVKLFGFTGDDAQLAEAGKTVALIEAAQLVDPEGSIAILVRSRGHLKAIIPALSRAGLQWNATDIDPLLSYGTINDLLSLTKAMYNLADKVSWVALLRTPWVGLNNNDLFRLLSVDKAQSVWSAIGNDEILAGLSSHGKERLGAVRLILQSAYGDRLRQTPRSWIEGIWQALGGAATHGASESQFVGDFLNLLERFHQGELLQSLALFEQAVGGLYASSLPSDSNISLMTIHKSKGLEFDTVILPGLGRAPRSDDKSLLMWQEYLSDDGLESGLVISPQAAAGSEEDSIYTYLRSEQAASSRLENTRLFYVAATRAVKRLYISITSSMDEKSGKAKPPSKNSLLGAAWPVLEDAVQWTDNALGNAVVDKVPAQFGMNFEHSNPGDSFERLSVAWRVPAWSFPNPLKTFYLNEAFPVAGNDASLLNIPDLSIDPLPTCVGVICHGIFEVLAKQGIGHWQQMNADKRIVWLDSLLRHHRLPASSWVLAKQQIVKAVENTVSDDRGRWILSRDKQSSHTELQLMSVSANTVRNNILDRILTDEEGNIWIIDYKTSTPGDTETLQQFIEKEEAIYMPQLAAYKGLLSAKLGGSQPIRTALYFTHYPHWHEVSV</sequence>
<dbReference type="GO" id="GO:0043138">
    <property type="term" value="F:3'-5' DNA helicase activity"/>
    <property type="evidence" value="ECO:0007669"/>
    <property type="project" value="UniProtKB-EC"/>
</dbReference>
<evidence type="ECO:0000256" key="12">
    <source>
        <dbReference type="ARBA" id="ARBA00034808"/>
    </source>
</evidence>
<comment type="caution">
    <text evidence="18">The sequence shown here is derived from an EMBL/GenBank/DDBJ whole genome shotgun (WGS) entry which is preliminary data.</text>
</comment>
<dbReference type="InterPro" id="IPR038726">
    <property type="entry name" value="PDDEXK_AddAB-type"/>
</dbReference>
<dbReference type="GO" id="GO:0000725">
    <property type="term" value="P:recombinational repair"/>
    <property type="evidence" value="ECO:0007669"/>
    <property type="project" value="TreeGrafter"/>
</dbReference>
<evidence type="ECO:0000256" key="7">
    <source>
        <dbReference type="ARBA" id="ARBA00022840"/>
    </source>
</evidence>
<keyword evidence="5 15" id="KW-0347">Helicase</keyword>
<evidence type="ECO:0000256" key="14">
    <source>
        <dbReference type="ARBA" id="ARBA00048988"/>
    </source>
</evidence>
<dbReference type="PANTHER" id="PTHR11070:SF2">
    <property type="entry name" value="ATP-DEPENDENT DNA HELICASE SRS2"/>
    <property type="match status" value="1"/>
</dbReference>
<evidence type="ECO:0000256" key="1">
    <source>
        <dbReference type="ARBA" id="ARBA00022722"/>
    </source>
</evidence>
<dbReference type="PANTHER" id="PTHR11070">
    <property type="entry name" value="UVRD / RECB / PCRA DNA HELICASE FAMILY MEMBER"/>
    <property type="match status" value="1"/>
</dbReference>
<dbReference type="STRING" id="247633.GP2143_05350"/>
<keyword evidence="10" id="KW-0413">Isomerase</keyword>
<comment type="catalytic activity">
    <reaction evidence="14">
        <text>ATP + H2O = ADP + phosphate + H(+)</text>
        <dbReference type="Rhea" id="RHEA:13065"/>
        <dbReference type="ChEBI" id="CHEBI:15377"/>
        <dbReference type="ChEBI" id="CHEBI:15378"/>
        <dbReference type="ChEBI" id="CHEBI:30616"/>
        <dbReference type="ChEBI" id="CHEBI:43474"/>
        <dbReference type="ChEBI" id="CHEBI:456216"/>
        <dbReference type="EC" id="5.6.2.4"/>
    </reaction>
</comment>
<dbReference type="Pfam" id="PF00580">
    <property type="entry name" value="UvrD-helicase"/>
    <property type="match status" value="1"/>
</dbReference>
<dbReference type="eggNOG" id="COG1074">
    <property type="taxonomic scope" value="Bacteria"/>
</dbReference>
<feature type="domain" description="UvrD-like helicase C-terminal" evidence="17">
    <location>
        <begin position="504"/>
        <end position="780"/>
    </location>
</feature>
<comment type="catalytic activity">
    <reaction evidence="11">
        <text>Couples ATP hydrolysis with the unwinding of duplex DNA by translocating in the 3'-5' direction.</text>
        <dbReference type="EC" id="5.6.2.4"/>
    </reaction>
</comment>
<evidence type="ECO:0000313" key="18">
    <source>
        <dbReference type="EMBL" id="EAW31850.1"/>
    </source>
</evidence>
<evidence type="ECO:0000256" key="3">
    <source>
        <dbReference type="ARBA" id="ARBA00022763"/>
    </source>
</evidence>
<dbReference type="Proteomes" id="UP000004931">
    <property type="component" value="Unassembled WGS sequence"/>
</dbReference>
<proteinExistence type="predicted"/>
<dbReference type="PROSITE" id="PS51198">
    <property type="entry name" value="UVRD_HELICASE_ATP_BIND"/>
    <property type="match status" value="1"/>
</dbReference>
<keyword evidence="1" id="KW-0540">Nuclease</keyword>
<evidence type="ECO:0000256" key="8">
    <source>
        <dbReference type="ARBA" id="ARBA00023125"/>
    </source>
</evidence>
<dbReference type="Gene3D" id="3.90.320.10">
    <property type="match status" value="1"/>
</dbReference>
<evidence type="ECO:0000256" key="13">
    <source>
        <dbReference type="ARBA" id="ARBA00034923"/>
    </source>
</evidence>
<evidence type="ECO:0000256" key="9">
    <source>
        <dbReference type="ARBA" id="ARBA00023204"/>
    </source>
</evidence>
<dbReference type="InterPro" id="IPR011604">
    <property type="entry name" value="PDDEXK-like_dom_sf"/>
</dbReference>
<dbReference type="InterPro" id="IPR014017">
    <property type="entry name" value="DNA_helicase_UvrD-like_C"/>
</dbReference>
<evidence type="ECO:0000256" key="15">
    <source>
        <dbReference type="PROSITE-ProRule" id="PRU00560"/>
    </source>
</evidence>
<dbReference type="Pfam" id="PF13361">
    <property type="entry name" value="UvrD_C"/>
    <property type="match status" value="2"/>
</dbReference>
<dbReference type="GO" id="GO:0033202">
    <property type="term" value="C:DNA helicase complex"/>
    <property type="evidence" value="ECO:0007669"/>
    <property type="project" value="TreeGrafter"/>
</dbReference>
<dbReference type="GO" id="GO:0004527">
    <property type="term" value="F:exonuclease activity"/>
    <property type="evidence" value="ECO:0007669"/>
    <property type="project" value="UniProtKB-KW"/>
</dbReference>
<dbReference type="InterPro" id="IPR014016">
    <property type="entry name" value="UvrD-like_ATP-bd"/>
</dbReference>
<evidence type="ECO:0000256" key="10">
    <source>
        <dbReference type="ARBA" id="ARBA00023235"/>
    </source>
</evidence>
<protein>
    <recommendedName>
        <fullName evidence="12">DNA 3'-5' helicase</fullName>
        <ecNumber evidence="12">5.6.2.4</ecNumber>
    </recommendedName>
    <alternativeName>
        <fullName evidence="13">DNA 3'-5' helicase II</fullName>
    </alternativeName>
</protein>